<protein>
    <submittedName>
        <fullName evidence="2">Unannotated protein</fullName>
    </submittedName>
</protein>
<accession>A0A6J6LK79</accession>
<organism evidence="2">
    <name type="scientific">freshwater metagenome</name>
    <dbReference type="NCBI Taxonomy" id="449393"/>
    <lineage>
        <taxon>unclassified sequences</taxon>
        <taxon>metagenomes</taxon>
        <taxon>ecological metagenomes</taxon>
    </lineage>
</organism>
<feature type="transmembrane region" description="Helical" evidence="1">
    <location>
        <begin position="24"/>
        <end position="41"/>
    </location>
</feature>
<gene>
    <name evidence="2" type="ORF">UFOPK2214_01316</name>
</gene>
<evidence type="ECO:0000313" key="2">
    <source>
        <dbReference type="EMBL" id="CAB4662240.1"/>
    </source>
</evidence>
<reference evidence="2" key="1">
    <citation type="submission" date="2020-05" db="EMBL/GenBank/DDBJ databases">
        <authorList>
            <person name="Chiriac C."/>
            <person name="Salcher M."/>
            <person name="Ghai R."/>
            <person name="Kavagutti S V."/>
        </authorList>
    </citation>
    <scope>NUCLEOTIDE SEQUENCE</scope>
</reference>
<sequence>MPPSSNASANSKVLVLFSISMPEWGTIVWFAGGLFLMRYIWKFGFGMLRSMTSSIPPPPPSGEMRKINVRYRCSICGIELRVVMAPDEDPPPPKHCLEDMDMIAPVFE</sequence>
<dbReference type="AlphaFoldDB" id="A0A6J6LK79"/>
<proteinExistence type="predicted"/>
<evidence type="ECO:0000256" key="1">
    <source>
        <dbReference type="SAM" id="Phobius"/>
    </source>
</evidence>
<name>A0A6J6LK79_9ZZZZ</name>
<keyword evidence="1" id="KW-0812">Transmembrane</keyword>
<keyword evidence="1" id="KW-0472">Membrane</keyword>
<keyword evidence="1" id="KW-1133">Transmembrane helix</keyword>
<dbReference type="EMBL" id="CAEZWJ010000058">
    <property type="protein sequence ID" value="CAB4662240.1"/>
    <property type="molecule type" value="Genomic_DNA"/>
</dbReference>